<name>A0A0C9U1N3_SPHS4</name>
<evidence type="ECO:0000256" key="1">
    <source>
        <dbReference type="SAM" id="Phobius"/>
    </source>
</evidence>
<accession>A0A0C9U1N3</accession>
<keyword evidence="4" id="KW-1185">Reference proteome</keyword>
<dbReference type="HOGENOM" id="CLU_1603788_0_0_1"/>
<proteinExistence type="predicted"/>
<evidence type="ECO:0000256" key="2">
    <source>
        <dbReference type="SAM" id="SignalP"/>
    </source>
</evidence>
<evidence type="ECO:0000313" key="4">
    <source>
        <dbReference type="Proteomes" id="UP000054279"/>
    </source>
</evidence>
<sequence>MDVSRRLNHGLFLAIAVQQLLYAARLLANATPVNEPCLVQHATALSGVHGASSLALFYTLGREDWKGELPNIPKRRAFLVQPVIALFMVITTAFLTVCTFNGELMFRLSPEEFKITVGIVGCSWSIATLLIGDLYVLFGKSDGTEDYPNMKYDYNDAVKEDYFEKV</sequence>
<feature type="transmembrane region" description="Helical" evidence="1">
    <location>
        <begin position="78"/>
        <end position="97"/>
    </location>
</feature>
<feature type="signal peptide" evidence="2">
    <location>
        <begin position="1"/>
        <end position="23"/>
    </location>
</feature>
<reference evidence="3 4" key="1">
    <citation type="submission" date="2014-06" db="EMBL/GenBank/DDBJ databases">
        <title>Evolutionary Origins and Diversification of the Mycorrhizal Mutualists.</title>
        <authorList>
            <consortium name="DOE Joint Genome Institute"/>
            <consortium name="Mycorrhizal Genomics Consortium"/>
            <person name="Kohler A."/>
            <person name="Kuo A."/>
            <person name="Nagy L.G."/>
            <person name="Floudas D."/>
            <person name="Copeland A."/>
            <person name="Barry K.W."/>
            <person name="Cichocki N."/>
            <person name="Veneault-Fourrey C."/>
            <person name="LaButti K."/>
            <person name="Lindquist E.A."/>
            <person name="Lipzen A."/>
            <person name="Lundell T."/>
            <person name="Morin E."/>
            <person name="Murat C."/>
            <person name="Riley R."/>
            <person name="Ohm R."/>
            <person name="Sun H."/>
            <person name="Tunlid A."/>
            <person name="Henrissat B."/>
            <person name="Grigoriev I.V."/>
            <person name="Hibbett D.S."/>
            <person name="Martin F."/>
        </authorList>
    </citation>
    <scope>NUCLEOTIDE SEQUENCE [LARGE SCALE GENOMIC DNA]</scope>
    <source>
        <strain evidence="3 4">SS14</strain>
    </source>
</reference>
<feature type="chain" id="PRO_5002203885" evidence="2">
    <location>
        <begin position="24"/>
        <end position="166"/>
    </location>
</feature>
<keyword evidence="1" id="KW-0472">Membrane</keyword>
<keyword evidence="2" id="KW-0732">Signal</keyword>
<feature type="transmembrane region" description="Helical" evidence="1">
    <location>
        <begin position="38"/>
        <end position="58"/>
    </location>
</feature>
<dbReference type="EMBL" id="KN837319">
    <property type="protein sequence ID" value="KIJ27939.1"/>
    <property type="molecule type" value="Genomic_DNA"/>
</dbReference>
<evidence type="ECO:0000313" key="3">
    <source>
        <dbReference type="EMBL" id="KIJ27939.1"/>
    </source>
</evidence>
<dbReference type="Proteomes" id="UP000054279">
    <property type="component" value="Unassembled WGS sequence"/>
</dbReference>
<gene>
    <name evidence="3" type="ORF">M422DRAFT_270791</name>
</gene>
<organism evidence="3 4">
    <name type="scientific">Sphaerobolus stellatus (strain SS14)</name>
    <dbReference type="NCBI Taxonomy" id="990650"/>
    <lineage>
        <taxon>Eukaryota</taxon>
        <taxon>Fungi</taxon>
        <taxon>Dikarya</taxon>
        <taxon>Basidiomycota</taxon>
        <taxon>Agaricomycotina</taxon>
        <taxon>Agaricomycetes</taxon>
        <taxon>Phallomycetidae</taxon>
        <taxon>Geastrales</taxon>
        <taxon>Sphaerobolaceae</taxon>
        <taxon>Sphaerobolus</taxon>
    </lineage>
</organism>
<dbReference type="AlphaFoldDB" id="A0A0C9U1N3"/>
<feature type="transmembrane region" description="Helical" evidence="1">
    <location>
        <begin position="117"/>
        <end position="138"/>
    </location>
</feature>
<protein>
    <submittedName>
        <fullName evidence="3">Uncharacterized protein</fullName>
    </submittedName>
</protein>
<keyword evidence="1" id="KW-1133">Transmembrane helix</keyword>
<keyword evidence="1" id="KW-0812">Transmembrane</keyword>